<evidence type="ECO:0000313" key="16">
    <source>
        <dbReference type="EMBL" id="MDX8414831.1"/>
    </source>
</evidence>
<dbReference type="PROSITE" id="PS00396">
    <property type="entry name" value="TOPO_IA_1"/>
    <property type="match status" value="1"/>
</dbReference>
<evidence type="ECO:0000256" key="6">
    <source>
        <dbReference type="ARBA" id="ARBA00023029"/>
    </source>
</evidence>
<evidence type="ECO:0000259" key="14">
    <source>
        <dbReference type="PROSITE" id="PS50880"/>
    </source>
</evidence>
<keyword evidence="7" id="KW-0238">DNA-binding</keyword>
<reference evidence="16 17" key="1">
    <citation type="submission" date="2022-03" db="EMBL/GenBank/DDBJ databases">
        <title>Novel taxa within the pig intestine.</title>
        <authorList>
            <person name="Wylensek D."/>
            <person name="Bishof K."/>
            <person name="Afrizal A."/>
            <person name="Clavel T."/>
        </authorList>
    </citation>
    <scope>NUCLEOTIDE SEQUENCE [LARGE SCALE GENOMIC DNA]</scope>
    <source>
        <strain evidence="16 17">CLA-KB-P66</strain>
    </source>
</reference>
<evidence type="ECO:0000256" key="4">
    <source>
        <dbReference type="ARBA" id="ARBA00022723"/>
    </source>
</evidence>
<name>A0ABU4WE49_9BACT</name>
<keyword evidence="6" id="KW-0799">Topoisomerase</keyword>
<evidence type="ECO:0000256" key="1">
    <source>
        <dbReference type="ARBA" id="ARBA00000213"/>
    </source>
</evidence>
<keyword evidence="8" id="KW-0413">Isomerase</keyword>
<keyword evidence="5" id="KW-0460">Magnesium</keyword>
<dbReference type="SUPFAM" id="SSF56712">
    <property type="entry name" value="Prokaryotic type I DNA topoisomerase"/>
    <property type="match status" value="1"/>
</dbReference>
<dbReference type="CDD" id="cd03362">
    <property type="entry name" value="TOPRIM_TopoIA_TopoIII"/>
    <property type="match status" value="1"/>
</dbReference>
<dbReference type="InterPro" id="IPR013824">
    <property type="entry name" value="Topo_IA_cen_sub1"/>
</dbReference>
<protein>
    <recommendedName>
        <fullName evidence="3">DNA topoisomerase</fullName>
        <ecNumber evidence="3">5.6.2.1</ecNumber>
    </recommendedName>
    <alternativeName>
        <fullName evidence="12">Omega-protein</fullName>
    </alternativeName>
    <alternativeName>
        <fullName evidence="11">Relaxing enzyme</fullName>
    </alternativeName>
    <alternativeName>
        <fullName evidence="9">Swivelase</fullName>
    </alternativeName>
    <alternativeName>
        <fullName evidence="10">Untwisting enzyme</fullName>
    </alternativeName>
</protein>
<dbReference type="SMART" id="SM00437">
    <property type="entry name" value="TOP1Ac"/>
    <property type="match status" value="1"/>
</dbReference>
<dbReference type="EMBL" id="JALBUT010000001">
    <property type="protein sequence ID" value="MDX8414831.1"/>
    <property type="molecule type" value="Genomic_DNA"/>
</dbReference>
<dbReference type="EC" id="5.6.2.1" evidence="3"/>
<dbReference type="PANTHER" id="PTHR11390">
    <property type="entry name" value="PROKARYOTIC DNA TOPOISOMERASE"/>
    <property type="match status" value="1"/>
</dbReference>
<dbReference type="InterPro" id="IPR025589">
    <property type="entry name" value="Toprim_C_rpt"/>
</dbReference>
<dbReference type="NCBIfam" id="NF005829">
    <property type="entry name" value="PRK07726.1"/>
    <property type="match status" value="1"/>
</dbReference>
<dbReference type="InterPro" id="IPR013826">
    <property type="entry name" value="Topo_IA_cen_sub3"/>
</dbReference>
<evidence type="ECO:0000256" key="10">
    <source>
        <dbReference type="ARBA" id="ARBA00031985"/>
    </source>
</evidence>
<comment type="similarity">
    <text evidence="2">Belongs to the type IA topoisomerase family.</text>
</comment>
<dbReference type="CDD" id="cd00186">
    <property type="entry name" value="TOP1Ac"/>
    <property type="match status" value="1"/>
</dbReference>
<dbReference type="Pfam" id="PF01131">
    <property type="entry name" value="Topoisom_bac"/>
    <property type="match status" value="1"/>
</dbReference>
<gene>
    <name evidence="16" type="ORF">MOX91_01340</name>
</gene>
<organism evidence="16 17">
    <name type="scientific">Intestinicryptomonas porci</name>
    <dbReference type="NCBI Taxonomy" id="2926320"/>
    <lineage>
        <taxon>Bacteria</taxon>
        <taxon>Pseudomonadati</taxon>
        <taxon>Verrucomicrobiota</taxon>
        <taxon>Opitutia</taxon>
        <taxon>Opitutales</taxon>
        <taxon>Intestinicryptomonaceae</taxon>
        <taxon>Intestinicryptomonas</taxon>
    </lineage>
</organism>
<dbReference type="Gene3D" id="2.70.20.10">
    <property type="entry name" value="Topoisomerase I, domain 3"/>
    <property type="match status" value="1"/>
</dbReference>
<dbReference type="PANTHER" id="PTHR11390:SF21">
    <property type="entry name" value="DNA TOPOISOMERASE 3-ALPHA"/>
    <property type="match status" value="1"/>
</dbReference>
<evidence type="ECO:0000256" key="13">
    <source>
        <dbReference type="SAM" id="MobiDB-lite"/>
    </source>
</evidence>
<feature type="region of interest" description="Disordered" evidence="13">
    <location>
        <begin position="455"/>
        <end position="476"/>
    </location>
</feature>
<dbReference type="Gene3D" id="1.10.460.10">
    <property type="entry name" value="Topoisomerase I, domain 2"/>
    <property type="match status" value="1"/>
</dbReference>
<keyword evidence="4" id="KW-0479">Metal-binding</keyword>
<dbReference type="InterPro" id="IPR003602">
    <property type="entry name" value="Topo_IA_DNA-bd_dom"/>
</dbReference>
<evidence type="ECO:0000313" key="17">
    <source>
        <dbReference type="Proteomes" id="UP001275932"/>
    </source>
</evidence>
<dbReference type="PROSITE" id="PS50880">
    <property type="entry name" value="TOPRIM"/>
    <property type="match status" value="1"/>
</dbReference>
<dbReference type="Proteomes" id="UP001275932">
    <property type="component" value="Unassembled WGS sequence"/>
</dbReference>
<evidence type="ECO:0000256" key="3">
    <source>
        <dbReference type="ARBA" id="ARBA00012891"/>
    </source>
</evidence>
<feature type="domain" description="Topo IA-type catalytic" evidence="15">
    <location>
        <begin position="152"/>
        <end position="611"/>
    </location>
</feature>
<evidence type="ECO:0000256" key="12">
    <source>
        <dbReference type="ARBA" id="ARBA00032877"/>
    </source>
</evidence>
<feature type="domain" description="Toprim" evidence="14">
    <location>
        <begin position="2"/>
        <end position="135"/>
    </location>
</feature>
<dbReference type="InterPro" id="IPR034144">
    <property type="entry name" value="TOPRIM_TopoIII"/>
</dbReference>
<evidence type="ECO:0000256" key="2">
    <source>
        <dbReference type="ARBA" id="ARBA00009446"/>
    </source>
</evidence>
<evidence type="ECO:0000256" key="7">
    <source>
        <dbReference type="ARBA" id="ARBA00023125"/>
    </source>
</evidence>
<dbReference type="InterPro" id="IPR003601">
    <property type="entry name" value="Topo_IA_2"/>
</dbReference>
<dbReference type="PRINTS" id="PR00417">
    <property type="entry name" value="PRTPISMRASEI"/>
</dbReference>
<dbReference type="NCBIfam" id="TIGR01056">
    <property type="entry name" value="topB"/>
    <property type="match status" value="1"/>
</dbReference>
<dbReference type="Gene3D" id="1.10.290.10">
    <property type="entry name" value="Topoisomerase I, domain 4"/>
    <property type="match status" value="1"/>
</dbReference>
<dbReference type="Pfam" id="PF01751">
    <property type="entry name" value="Toprim"/>
    <property type="match status" value="1"/>
</dbReference>
<dbReference type="InterPro" id="IPR023405">
    <property type="entry name" value="Topo_IA_core_domain"/>
</dbReference>
<comment type="catalytic activity">
    <reaction evidence="1">
        <text>ATP-independent breakage of single-stranded DNA, followed by passage and rejoining.</text>
        <dbReference type="EC" id="5.6.2.1"/>
    </reaction>
</comment>
<dbReference type="InterPro" id="IPR013497">
    <property type="entry name" value="Topo_IA_cen"/>
</dbReference>
<dbReference type="InterPro" id="IPR023406">
    <property type="entry name" value="Topo_IA_AS"/>
</dbReference>
<evidence type="ECO:0000256" key="9">
    <source>
        <dbReference type="ARBA" id="ARBA00030003"/>
    </source>
</evidence>
<keyword evidence="17" id="KW-1185">Reference proteome</keyword>
<evidence type="ECO:0000256" key="11">
    <source>
        <dbReference type="ARBA" id="ARBA00032235"/>
    </source>
</evidence>
<dbReference type="Pfam" id="PF13342">
    <property type="entry name" value="Toprim_Crpt"/>
    <property type="match status" value="2"/>
</dbReference>
<dbReference type="InterPro" id="IPR005738">
    <property type="entry name" value="TopoIII"/>
</dbReference>
<dbReference type="RefSeq" id="WP_370396277.1">
    <property type="nucleotide sequence ID" value="NZ_JALBUT010000001.1"/>
</dbReference>
<dbReference type="PROSITE" id="PS52039">
    <property type="entry name" value="TOPO_IA_2"/>
    <property type="match status" value="1"/>
</dbReference>
<evidence type="ECO:0000259" key="15">
    <source>
        <dbReference type="PROSITE" id="PS52039"/>
    </source>
</evidence>
<dbReference type="SMART" id="SM00493">
    <property type="entry name" value="TOPRIM"/>
    <property type="match status" value="1"/>
</dbReference>
<accession>A0ABU4WE49</accession>
<dbReference type="Gene3D" id="3.40.50.140">
    <property type="match status" value="1"/>
</dbReference>
<dbReference type="InterPro" id="IPR013825">
    <property type="entry name" value="Topo_IA_cen_sub2"/>
</dbReference>
<dbReference type="InterPro" id="IPR006171">
    <property type="entry name" value="TOPRIM_dom"/>
</dbReference>
<evidence type="ECO:0000256" key="8">
    <source>
        <dbReference type="ARBA" id="ARBA00023235"/>
    </source>
</evidence>
<proteinExistence type="inferred from homology"/>
<sequence length="852" mass="95803">MKKLVIAEKPSVAADIARTLGKAKKNGDYYENEEFVISSALGHLIELPMPADIDKKYARWSLANLPILPEKFTPKPIEKTKKKFAELKKLMGRKDLDGIINACDAGREGELIFTYIYEAAKCKLPRQRLWMSSMTPESIRQAFASLRSQEEMVSLQDAARCRSESDWIVGINGTRAITSRMFGARQKAVASVGRVQTPTLAMIVEREREIANFKPKPYWKITAKFGIENGEYSGTYQKPDFKAKDKASGDAADRIWDEEAAKKILEEVKNAPFAEVSEKKTQSKQIAPKLYDLTTLQREANNRFSFSAARTLSITQSLYEKHKMVTYPRTDSRALPEDYRGVCIDTLNRLDGKYGVFGKKAAEEGYVQKATKRIFNNAQVSDHFAIIPTGVNSSKLNADELKIYDMIARRFIAAFYPDAIFDVTQRTSVAAGHYFKTEGKILKFQGWLEVYEKGAANPEKQDDEESATLPELKDGENAKILDAQTKEEATKPPARYTEATLLSAMEGAGKLLEDDELAEAMKEKGLGTPATRAQIIDTLVMHQFIERQKRELVPTNKAESLISFLKAVGVEDLTSPAMTGEWEYKLRLIEKNELSRKDFMTGISEMATNIVERTKAFSEEDSEKKETNIVSPSDGKNMMETFRAYRSQDDKLIIYKTMGNRKMSKEEVEELLAKKIIGPLDGFKSKQGKPYSAFLRLDDDFKVKFQFGAANSDNTESGAGSKNEDLSKAEAVSRCPKAALGYCQCQDGMMLETTSQYVCSNSLDKEKECSFKIWRNMLSHSIKREEVQALAETGKTPLIEDFVSKRTGKKFSAYLILKEGGDIGFEFEKRAPKAKKTSEKKAAKTSPKLDEE</sequence>
<dbReference type="InterPro" id="IPR000380">
    <property type="entry name" value="Topo_IA"/>
</dbReference>
<dbReference type="SMART" id="SM00436">
    <property type="entry name" value="TOP1Bc"/>
    <property type="match status" value="1"/>
</dbReference>
<feature type="region of interest" description="Disordered" evidence="13">
    <location>
        <begin position="831"/>
        <end position="852"/>
    </location>
</feature>
<evidence type="ECO:0000256" key="5">
    <source>
        <dbReference type="ARBA" id="ARBA00022842"/>
    </source>
</evidence>
<comment type="caution">
    <text evidence="16">The sequence shown here is derived from an EMBL/GenBank/DDBJ whole genome shotgun (WGS) entry which is preliminary data.</text>
</comment>